<evidence type="ECO:0000313" key="2">
    <source>
        <dbReference type="EMBL" id="KAH3876063.1"/>
    </source>
</evidence>
<organism evidence="2 3">
    <name type="scientific">Dreissena polymorpha</name>
    <name type="common">Zebra mussel</name>
    <name type="synonym">Mytilus polymorpha</name>
    <dbReference type="NCBI Taxonomy" id="45954"/>
    <lineage>
        <taxon>Eukaryota</taxon>
        <taxon>Metazoa</taxon>
        <taxon>Spiralia</taxon>
        <taxon>Lophotrochozoa</taxon>
        <taxon>Mollusca</taxon>
        <taxon>Bivalvia</taxon>
        <taxon>Autobranchia</taxon>
        <taxon>Heteroconchia</taxon>
        <taxon>Euheterodonta</taxon>
        <taxon>Imparidentia</taxon>
        <taxon>Neoheterodontei</taxon>
        <taxon>Myida</taxon>
        <taxon>Dreissenoidea</taxon>
        <taxon>Dreissenidae</taxon>
        <taxon>Dreissena</taxon>
    </lineage>
</organism>
<name>A0A9D4MFT5_DREPO</name>
<gene>
    <name evidence="2" type="ORF">DPMN_039343</name>
</gene>
<dbReference type="PROSITE" id="PS00028">
    <property type="entry name" value="ZINC_FINGER_C2H2_1"/>
    <property type="match status" value="1"/>
</dbReference>
<dbReference type="InterPro" id="IPR013087">
    <property type="entry name" value="Znf_C2H2_type"/>
</dbReference>
<reference evidence="2" key="2">
    <citation type="submission" date="2020-11" db="EMBL/GenBank/DDBJ databases">
        <authorList>
            <person name="McCartney M.A."/>
            <person name="Auch B."/>
            <person name="Kono T."/>
            <person name="Mallez S."/>
            <person name="Becker A."/>
            <person name="Gohl D.M."/>
            <person name="Silverstein K.A.T."/>
            <person name="Koren S."/>
            <person name="Bechman K.B."/>
            <person name="Herman A."/>
            <person name="Abrahante J.E."/>
            <person name="Garbe J."/>
        </authorList>
    </citation>
    <scope>NUCLEOTIDE SEQUENCE</scope>
    <source>
        <strain evidence="2">Duluth1</strain>
        <tissue evidence="2">Whole animal</tissue>
    </source>
</reference>
<feature type="domain" description="C2H2-type" evidence="1">
    <location>
        <begin position="88"/>
        <end position="109"/>
    </location>
</feature>
<dbReference type="Gene3D" id="3.30.160.60">
    <property type="entry name" value="Classic Zinc Finger"/>
    <property type="match status" value="1"/>
</dbReference>
<dbReference type="Proteomes" id="UP000828390">
    <property type="component" value="Unassembled WGS sequence"/>
</dbReference>
<dbReference type="AlphaFoldDB" id="A0A9D4MFT5"/>
<keyword evidence="3" id="KW-1185">Reference proteome</keyword>
<dbReference type="EMBL" id="JAIWYP010000002">
    <property type="protein sequence ID" value="KAH3876063.1"/>
    <property type="molecule type" value="Genomic_DNA"/>
</dbReference>
<sequence length="115" mass="13829">MGKSRMMLGTFRPYAKRTWRSPITNVVGEHRFGLTTMWCMLSERCLTRKQHKEPKQRRCSAQKCKESCEDSSAYSYHIRVFMEEQVGCDKCRMVFKTRKTYQQHVWRVHQSLDED</sequence>
<evidence type="ECO:0000313" key="3">
    <source>
        <dbReference type="Proteomes" id="UP000828390"/>
    </source>
</evidence>
<accession>A0A9D4MFT5</accession>
<reference evidence="2" key="1">
    <citation type="journal article" date="2019" name="bioRxiv">
        <title>The Genome of the Zebra Mussel, Dreissena polymorpha: A Resource for Invasive Species Research.</title>
        <authorList>
            <person name="McCartney M.A."/>
            <person name="Auch B."/>
            <person name="Kono T."/>
            <person name="Mallez S."/>
            <person name="Zhang Y."/>
            <person name="Obille A."/>
            <person name="Becker A."/>
            <person name="Abrahante J.E."/>
            <person name="Garbe J."/>
            <person name="Badalamenti J.P."/>
            <person name="Herman A."/>
            <person name="Mangelson H."/>
            <person name="Liachko I."/>
            <person name="Sullivan S."/>
            <person name="Sone E.D."/>
            <person name="Koren S."/>
            <person name="Silverstein K.A.T."/>
            <person name="Beckman K.B."/>
            <person name="Gohl D.M."/>
        </authorList>
    </citation>
    <scope>NUCLEOTIDE SEQUENCE</scope>
    <source>
        <strain evidence="2">Duluth1</strain>
        <tissue evidence="2">Whole animal</tissue>
    </source>
</reference>
<evidence type="ECO:0000259" key="1">
    <source>
        <dbReference type="PROSITE" id="PS00028"/>
    </source>
</evidence>
<proteinExistence type="predicted"/>
<protein>
    <recommendedName>
        <fullName evidence="1">C2H2-type domain-containing protein</fullName>
    </recommendedName>
</protein>
<comment type="caution">
    <text evidence="2">The sequence shown here is derived from an EMBL/GenBank/DDBJ whole genome shotgun (WGS) entry which is preliminary data.</text>
</comment>